<evidence type="ECO:0000313" key="14">
    <source>
        <dbReference type="Proteomes" id="UP000823388"/>
    </source>
</evidence>
<keyword evidence="9" id="KW-0539">Nucleus</keyword>
<protein>
    <recommendedName>
        <fullName evidence="15">Extra-large guanine nucleotide-binding protein 1</fullName>
    </recommendedName>
</protein>
<dbReference type="GO" id="GO:0031683">
    <property type="term" value="F:G-protein beta/gamma-subunit complex binding"/>
    <property type="evidence" value="ECO:0007669"/>
    <property type="project" value="InterPro"/>
</dbReference>
<evidence type="ECO:0000256" key="2">
    <source>
        <dbReference type="ARBA" id="ARBA00022723"/>
    </source>
</evidence>
<feature type="region of interest" description="Disordered" evidence="12">
    <location>
        <begin position="152"/>
        <end position="217"/>
    </location>
</feature>
<feature type="compositionally biased region" description="Low complexity" evidence="12">
    <location>
        <begin position="160"/>
        <end position="173"/>
    </location>
</feature>
<dbReference type="Gene3D" id="3.40.50.300">
    <property type="entry name" value="P-loop containing nucleotide triphosphate hydrolases"/>
    <property type="match status" value="1"/>
</dbReference>
<keyword evidence="8" id="KW-0807">Transducer</keyword>
<comment type="similarity">
    <text evidence="10">Belongs to the G-alpha family. XLG subfamily.</text>
</comment>
<dbReference type="AlphaFoldDB" id="A0A8T0UH37"/>
<evidence type="ECO:0000256" key="8">
    <source>
        <dbReference type="ARBA" id="ARBA00023224"/>
    </source>
</evidence>
<evidence type="ECO:0008006" key="15">
    <source>
        <dbReference type="Google" id="ProtNLM"/>
    </source>
</evidence>
<dbReference type="InterPro" id="IPR001019">
    <property type="entry name" value="Gprotein_alpha_su"/>
</dbReference>
<evidence type="ECO:0000256" key="9">
    <source>
        <dbReference type="ARBA" id="ARBA00023242"/>
    </source>
</evidence>
<keyword evidence="3" id="KW-0547">Nucleotide-binding</keyword>
<keyword evidence="11" id="KW-0460">Magnesium</keyword>
<feature type="region of interest" description="Disordered" evidence="12">
    <location>
        <begin position="229"/>
        <end position="281"/>
    </location>
</feature>
<feature type="region of interest" description="Disordered" evidence="12">
    <location>
        <begin position="1"/>
        <end position="86"/>
    </location>
</feature>
<accession>A0A8T0UH37</accession>
<feature type="compositionally biased region" description="Acidic residues" evidence="12">
    <location>
        <begin position="239"/>
        <end position="254"/>
    </location>
</feature>
<keyword evidence="2 11" id="KW-0479">Metal-binding</keyword>
<dbReference type="Pfam" id="PF00503">
    <property type="entry name" value="G-alpha"/>
    <property type="match status" value="1"/>
</dbReference>
<dbReference type="InterPro" id="IPR011025">
    <property type="entry name" value="GproteinA_insert"/>
</dbReference>
<dbReference type="PANTHER" id="PTHR10218:SF222">
    <property type="entry name" value="EXTRA-LARGE GUANINE NUCLEOTIDE-BINDING PROTEIN 1"/>
    <property type="match status" value="1"/>
</dbReference>
<dbReference type="PROSITE" id="PS51882">
    <property type="entry name" value="G_ALPHA"/>
    <property type="match status" value="1"/>
</dbReference>
<evidence type="ECO:0000256" key="6">
    <source>
        <dbReference type="ARBA" id="ARBA00022837"/>
    </source>
</evidence>
<dbReference type="GO" id="GO:0008270">
    <property type="term" value="F:zinc ion binding"/>
    <property type="evidence" value="ECO:0007669"/>
    <property type="project" value="UniProtKB-KW"/>
</dbReference>
<comment type="subcellular location">
    <subcellularLocation>
        <location evidence="1">Nucleus</location>
    </subcellularLocation>
</comment>
<dbReference type="InterPro" id="IPR027417">
    <property type="entry name" value="P-loop_NTPase"/>
</dbReference>
<feature type="compositionally biased region" description="Low complexity" evidence="12">
    <location>
        <begin position="121"/>
        <end position="139"/>
    </location>
</feature>
<name>A0A8T0UH37_PANVG</name>
<dbReference type="FunFam" id="3.40.50.300:FF:001647">
    <property type="entry name" value="Extra-large guanine nucleotide-binding protein 1"/>
    <property type="match status" value="1"/>
</dbReference>
<dbReference type="GO" id="GO:0001664">
    <property type="term" value="F:G protein-coupled receptor binding"/>
    <property type="evidence" value="ECO:0007669"/>
    <property type="project" value="TreeGrafter"/>
</dbReference>
<feature type="binding site" evidence="11">
    <location>
        <position position="727"/>
    </location>
    <ligand>
        <name>Mg(2+)</name>
        <dbReference type="ChEBI" id="CHEBI:18420"/>
    </ligand>
</feature>
<feature type="compositionally biased region" description="Pro residues" evidence="12">
    <location>
        <begin position="71"/>
        <end position="80"/>
    </location>
</feature>
<dbReference type="EMBL" id="CM029042">
    <property type="protein sequence ID" value="KAG2621860.1"/>
    <property type="molecule type" value="Genomic_DNA"/>
</dbReference>
<keyword evidence="7" id="KW-0342">GTP-binding</keyword>
<dbReference type="GO" id="GO:0005634">
    <property type="term" value="C:nucleus"/>
    <property type="evidence" value="ECO:0007669"/>
    <property type="project" value="UniProtKB-SubCell"/>
</dbReference>
<dbReference type="InterPro" id="IPR011011">
    <property type="entry name" value="Znf_FYVE_PHD"/>
</dbReference>
<organism evidence="13 14">
    <name type="scientific">Panicum virgatum</name>
    <name type="common">Blackwell switchgrass</name>
    <dbReference type="NCBI Taxonomy" id="38727"/>
    <lineage>
        <taxon>Eukaryota</taxon>
        <taxon>Viridiplantae</taxon>
        <taxon>Streptophyta</taxon>
        <taxon>Embryophyta</taxon>
        <taxon>Tracheophyta</taxon>
        <taxon>Spermatophyta</taxon>
        <taxon>Magnoliopsida</taxon>
        <taxon>Liliopsida</taxon>
        <taxon>Poales</taxon>
        <taxon>Poaceae</taxon>
        <taxon>PACMAD clade</taxon>
        <taxon>Panicoideae</taxon>
        <taxon>Panicodae</taxon>
        <taxon>Paniceae</taxon>
        <taxon>Panicinae</taxon>
        <taxon>Panicum</taxon>
        <taxon>Panicum sect. Hiantes</taxon>
    </lineage>
</organism>
<keyword evidence="14" id="KW-1185">Reference proteome</keyword>
<dbReference type="GO" id="GO:0005525">
    <property type="term" value="F:GTP binding"/>
    <property type="evidence" value="ECO:0007669"/>
    <property type="project" value="UniProtKB-KW"/>
</dbReference>
<keyword evidence="4" id="KW-0863">Zinc-finger</keyword>
<evidence type="ECO:0000256" key="11">
    <source>
        <dbReference type="PIRSR" id="PIRSR601019-2"/>
    </source>
</evidence>
<evidence type="ECO:0000256" key="5">
    <source>
        <dbReference type="ARBA" id="ARBA00022833"/>
    </source>
</evidence>
<gene>
    <name evidence="13" type="ORF">PVAP13_3NG307500</name>
</gene>
<dbReference type="Gene3D" id="1.10.400.10">
    <property type="entry name" value="GI Alpha 1, domain 2-like"/>
    <property type="match status" value="1"/>
</dbReference>
<dbReference type="Proteomes" id="UP000823388">
    <property type="component" value="Chromosome 3N"/>
</dbReference>
<evidence type="ECO:0000256" key="7">
    <source>
        <dbReference type="ARBA" id="ARBA00023134"/>
    </source>
</evidence>
<feature type="region of interest" description="Disordered" evidence="12">
    <location>
        <begin position="121"/>
        <end position="140"/>
    </location>
</feature>
<evidence type="ECO:0000256" key="4">
    <source>
        <dbReference type="ARBA" id="ARBA00022771"/>
    </source>
</evidence>
<dbReference type="FunFam" id="1.10.400.10:FF:000005">
    <property type="entry name" value="Extra-large guanine nucleotide-binding protein 3"/>
    <property type="match status" value="1"/>
</dbReference>
<dbReference type="SUPFAM" id="SSF47895">
    <property type="entry name" value="Transducin (alpha subunit), insertion domain"/>
    <property type="match status" value="1"/>
</dbReference>
<keyword evidence="6" id="KW-0106">Calcium</keyword>
<sequence>MDPAQGQKPLPSLPPPLSLSPSLSSRLVSSLAHAPKSYSSPPLLRSAFPPSPRVSNPHASPGTLASSSCPPSSPLQPPPAMAAAAGAGATDYSFAAEYDGPPLPYSLPRAIPLDLSRIPIAALSSSPPGSPSASSSTLPVVRPLTPSSLCSAIHPRAHPAPRSAAPAPAAGGAVVDSPTSVIENHHAAAHHSAELPPSSPSDDEGDGDGGAPALPPKPRHLAAVTFAETSGSLLHSSDDEGEYEEEEEEEEDDAAAGAALPRAAAGQSSGSLSPAHWRGGRSRGCYRCGKGGGFWGRDKESCLACGARYCAGCVLRAMGSMPEGRKCLDCIGRPVAESRRDALGRGSRVLRRLLSAAEVELVMRSERECAANQLRAEDVYVNGSRLSPEELVVLQGCPCPPSRLRPGFYWYDKVSGFWGKEGHKPHCIISANLNVGGSLAQKASNGNTGILINGREITKSELQMLKLAGVQCAGKPHFWVNADGTYQEEGQKTVKGKIWDKPIVKLLSPVLSLPTPNKATNQCGEEAAHMVNRAIPDYLEQRTIQKLLLVGSGASSILKQAKFLYKSKPFSVDEREDLKLVIQSNIYNYLGILLEGRERFEDEALADRRRNSQHDPSSSGRCESGFSDEVTEYSLIPRLKAFSDWILKAMALGNLEDIFPAASREYAPLVEELWKDHAIQATYKRRSELPFLPPAANYFLDKAVDISRTEYELSDIDILYADGITSSDGLASTEFSFPQMSLGGQGADEPDPQDTLLRYQLIRINNRGLHENCKWLQMFDDVRLVIFCVAANDYDEYYEDANGTIVNKMIESRQLFESIALHPTFEQMDFLLLLTKFDLLEQKINSSPLTSCDWFDDFTPLISRNLLNGSSRSTRSSQTGATLAQMAAHYMATKFKRLFGSLTGRKLYVSYVNALDQESVRSAIRYGREIIKWEEEKPVFGASETVYSEELSTFTH</sequence>
<evidence type="ECO:0000256" key="10">
    <source>
        <dbReference type="ARBA" id="ARBA00060880"/>
    </source>
</evidence>
<evidence type="ECO:0000313" key="13">
    <source>
        <dbReference type="EMBL" id="KAG2621860.1"/>
    </source>
</evidence>
<comment type="caution">
    <text evidence="13">The sequence shown here is derived from an EMBL/GenBank/DDBJ whole genome shotgun (WGS) entry which is preliminary data.</text>
</comment>
<evidence type="ECO:0000256" key="1">
    <source>
        <dbReference type="ARBA" id="ARBA00004123"/>
    </source>
</evidence>
<dbReference type="GO" id="GO:0007188">
    <property type="term" value="P:adenylate cyclase-modulating G protein-coupled receptor signaling pathway"/>
    <property type="evidence" value="ECO:0007669"/>
    <property type="project" value="TreeGrafter"/>
</dbReference>
<dbReference type="GO" id="GO:0005737">
    <property type="term" value="C:cytoplasm"/>
    <property type="evidence" value="ECO:0007669"/>
    <property type="project" value="TreeGrafter"/>
</dbReference>
<feature type="compositionally biased region" description="Low complexity" evidence="12">
    <location>
        <begin position="19"/>
        <end position="31"/>
    </location>
</feature>
<dbReference type="GO" id="GO:0003924">
    <property type="term" value="F:GTPase activity"/>
    <property type="evidence" value="ECO:0007669"/>
    <property type="project" value="InterPro"/>
</dbReference>
<proteinExistence type="inferred from homology"/>
<keyword evidence="5" id="KW-0862">Zinc</keyword>
<dbReference type="GO" id="GO:0005834">
    <property type="term" value="C:heterotrimeric G-protein complex"/>
    <property type="evidence" value="ECO:0007669"/>
    <property type="project" value="TreeGrafter"/>
</dbReference>
<reference evidence="13" key="1">
    <citation type="submission" date="2020-05" db="EMBL/GenBank/DDBJ databases">
        <title>WGS assembly of Panicum virgatum.</title>
        <authorList>
            <person name="Lovell J.T."/>
            <person name="Jenkins J."/>
            <person name="Shu S."/>
            <person name="Juenger T.E."/>
            <person name="Schmutz J."/>
        </authorList>
    </citation>
    <scope>NUCLEOTIDE SEQUENCE</scope>
    <source>
        <strain evidence="13">AP13</strain>
    </source>
</reference>
<dbReference type="SUPFAM" id="SSF52540">
    <property type="entry name" value="P-loop containing nucleoside triphosphate hydrolases"/>
    <property type="match status" value="1"/>
</dbReference>
<dbReference type="PANTHER" id="PTHR10218">
    <property type="entry name" value="GTP-BINDING PROTEIN ALPHA SUBUNIT"/>
    <property type="match status" value="1"/>
</dbReference>
<feature type="compositionally biased region" description="Low complexity" evidence="12">
    <location>
        <begin position="255"/>
        <end position="266"/>
    </location>
</feature>
<evidence type="ECO:0000256" key="12">
    <source>
        <dbReference type="SAM" id="MobiDB-lite"/>
    </source>
</evidence>
<evidence type="ECO:0000256" key="3">
    <source>
        <dbReference type="ARBA" id="ARBA00022741"/>
    </source>
</evidence>
<dbReference type="SUPFAM" id="SSF57903">
    <property type="entry name" value="FYVE/PHD zinc finger"/>
    <property type="match status" value="1"/>
</dbReference>
<dbReference type="SMART" id="SM00275">
    <property type="entry name" value="G_alpha"/>
    <property type="match status" value="1"/>
</dbReference>